<accession>A0A370MYJ9</accession>
<protein>
    <submittedName>
        <fullName evidence="1">Uncharacterized protein</fullName>
    </submittedName>
</protein>
<organism evidence="1 2">
    <name type="scientific">Cupriavidus lacunae</name>
    <dbReference type="NCBI Taxonomy" id="2666307"/>
    <lineage>
        <taxon>Bacteria</taxon>
        <taxon>Pseudomonadati</taxon>
        <taxon>Pseudomonadota</taxon>
        <taxon>Betaproteobacteria</taxon>
        <taxon>Burkholderiales</taxon>
        <taxon>Burkholderiaceae</taxon>
        <taxon>Cupriavidus</taxon>
    </lineage>
</organism>
<proteinExistence type="predicted"/>
<comment type="caution">
    <text evidence="1">The sequence shown here is derived from an EMBL/GenBank/DDBJ whole genome shotgun (WGS) entry which is preliminary data.</text>
</comment>
<keyword evidence="2" id="KW-1185">Reference proteome</keyword>
<dbReference type="EMBL" id="QKWJ01000151">
    <property type="protein sequence ID" value="RDJ98277.1"/>
    <property type="molecule type" value="Genomic_DNA"/>
</dbReference>
<sequence length="87" mass="9886">MSNEHSCFFLDAHALRVMDGLGMTMLVVPRAYAPWLEQAAAHAAKVGEDATWLEAWEDPLLVWSLYRRLAAKRTYFFLRAVILCASD</sequence>
<dbReference type="AlphaFoldDB" id="A0A370MYJ9"/>
<reference evidence="2" key="1">
    <citation type="submission" date="2018-06" db="EMBL/GenBank/DDBJ databases">
        <authorList>
            <person name="Feng T."/>
            <person name="Jeon C.O."/>
        </authorList>
    </citation>
    <scope>NUCLEOTIDE SEQUENCE [LARGE SCALE GENOMIC DNA]</scope>
    <source>
        <strain evidence="2">S23</strain>
    </source>
</reference>
<evidence type="ECO:0000313" key="1">
    <source>
        <dbReference type="EMBL" id="RDJ98277.1"/>
    </source>
</evidence>
<evidence type="ECO:0000313" key="2">
    <source>
        <dbReference type="Proteomes" id="UP000255165"/>
    </source>
</evidence>
<dbReference type="Proteomes" id="UP000255165">
    <property type="component" value="Unassembled WGS sequence"/>
</dbReference>
<gene>
    <name evidence="1" type="ORF">DN412_41240</name>
</gene>
<name>A0A370MYJ9_9BURK</name>